<gene>
    <name evidence="1" type="ORF">STPYR_10084</name>
</gene>
<organism evidence="1">
    <name type="scientific">uncultured Stenotrophomonas sp</name>
    <dbReference type="NCBI Taxonomy" id="165438"/>
    <lineage>
        <taxon>Bacteria</taxon>
        <taxon>Pseudomonadati</taxon>
        <taxon>Pseudomonadota</taxon>
        <taxon>Gammaproteobacteria</taxon>
        <taxon>Lysobacterales</taxon>
        <taxon>Lysobacteraceae</taxon>
        <taxon>Stenotrophomonas</taxon>
        <taxon>environmental samples</taxon>
    </lineage>
</organism>
<accession>A0A1Y5Q6N7</accession>
<proteinExistence type="predicted"/>
<protein>
    <submittedName>
        <fullName evidence="1">Uncharacterized protein</fullName>
    </submittedName>
</protein>
<dbReference type="AlphaFoldDB" id="A0A1Y5Q6N7"/>
<evidence type="ECO:0000313" key="1">
    <source>
        <dbReference type="EMBL" id="SBV35154.1"/>
    </source>
</evidence>
<dbReference type="EMBL" id="FLTS01000001">
    <property type="protein sequence ID" value="SBV35154.1"/>
    <property type="molecule type" value="Genomic_DNA"/>
</dbReference>
<dbReference type="AntiFam" id="ANF00014">
    <property type="entry name" value="tRNA translation"/>
</dbReference>
<sequence>MLLRPADIAAGAPLQGNGRVELAERTGLEPATSGVTGQHSNQLNYRSALLTFVSRALAGFGENKAPDCSGAFLKLAERTGLEPATSGVTGQHSNQLNYRSTFQNCLLMALRGGC</sequence>
<name>A0A1Y5Q6N7_9GAMM</name>
<reference evidence="1" key="1">
    <citation type="submission" date="2016-03" db="EMBL/GenBank/DDBJ databases">
        <authorList>
            <person name="Ploux O."/>
        </authorList>
    </citation>
    <scope>NUCLEOTIDE SEQUENCE</scope>
    <source>
        <strain evidence="1">UC10</strain>
    </source>
</reference>